<organism evidence="1 2">
    <name type="scientific">Actinomadura geliboluensis</name>
    <dbReference type="NCBI Taxonomy" id="882440"/>
    <lineage>
        <taxon>Bacteria</taxon>
        <taxon>Bacillati</taxon>
        <taxon>Actinomycetota</taxon>
        <taxon>Actinomycetes</taxon>
        <taxon>Streptosporangiales</taxon>
        <taxon>Thermomonosporaceae</taxon>
        <taxon>Actinomadura</taxon>
    </lineage>
</organism>
<name>A0A5S4H7X4_9ACTN</name>
<sequence>MTARPGPAATDPKRLISADLFGRLVTRIVREEHVSTEEAERVLHQALAFLMACALNPGAGLAPSKSVDVGWHAFVLHTREYADFCHRVAGRFIHHTPDDRSETGSGGASIRATVAAMEQAGLHVDPDLWETAGDCSQCYQGCHDSPKAG</sequence>
<gene>
    <name evidence="1" type="ORF">ETD96_06160</name>
</gene>
<dbReference type="AlphaFoldDB" id="A0A5S4H7X4"/>
<dbReference type="OrthoDB" id="5328543at2"/>
<comment type="caution">
    <text evidence="1">The sequence shown here is derived from an EMBL/GenBank/DDBJ whole genome shotgun (WGS) entry which is preliminary data.</text>
</comment>
<accession>A0A5S4H7X4</accession>
<dbReference type="Proteomes" id="UP000305238">
    <property type="component" value="Unassembled WGS sequence"/>
</dbReference>
<keyword evidence="2" id="KW-1185">Reference proteome</keyword>
<protein>
    <submittedName>
        <fullName evidence="1">Uncharacterized protein</fullName>
    </submittedName>
</protein>
<proteinExistence type="predicted"/>
<dbReference type="EMBL" id="VCKZ01000025">
    <property type="protein sequence ID" value="TMR41355.1"/>
    <property type="molecule type" value="Genomic_DNA"/>
</dbReference>
<reference evidence="1 2" key="1">
    <citation type="submission" date="2019-05" db="EMBL/GenBank/DDBJ databases">
        <title>Draft genome sequence of Actinomadura geliboluensis A8036.</title>
        <authorList>
            <person name="Saricaoglu S."/>
            <person name="Isik K."/>
        </authorList>
    </citation>
    <scope>NUCLEOTIDE SEQUENCE [LARGE SCALE GENOMIC DNA]</scope>
    <source>
        <strain evidence="1 2">A8036</strain>
    </source>
</reference>
<evidence type="ECO:0000313" key="2">
    <source>
        <dbReference type="Proteomes" id="UP000305238"/>
    </source>
</evidence>
<evidence type="ECO:0000313" key="1">
    <source>
        <dbReference type="EMBL" id="TMR41355.1"/>
    </source>
</evidence>